<comment type="caution">
    <text evidence="2">The sequence shown here is derived from an EMBL/GenBank/DDBJ whole genome shotgun (WGS) entry which is preliminary data.</text>
</comment>
<dbReference type="AlphaFoldDB" id="A0A7W7WJ48"/>
<dbReference type="InterPro" id="IPR045733">
    <property type="entry name" value="DUF6087"/>
</dbReference>
<gene>
    <name evidence="2" type="ORF">F4556_005017</name>
</gene>
<sequence>MHDHEEEPLEQWAARRKAKARPVGKLKAVPMGGSGSVGGAHVGRDEPRLIMGWDGYQWLPEAVAPDYPAAQRILNGIEGDGVMRATVAPTLKKPGRHRRTT</sequence>
<dbReference type="EMBL" id="JACHJR010000001">
    <property type="protein sequence ID" value="MBB4949482.1"/>
    <property type="molecule type" value="Genomic_DNA"/>
</dbReference>
<accession>A0A7W7WJ48</accession>
<reference evidence="2 3" key="1">
    <citation type="submission" date="2020-08" db="EMBL/GenBank/DDBJ databases">
        <title>Sequencing the genomes of 1000 actinobacteria strains.</title>
        <authorList>
            <person name="Klenk H.-P."/>
        </authorList>
    </citation>
    <scope>NUCLEOTIDE SEQUENCE [LARGE SCALE GENOMIC DNA]</scope>
    <source>
        <strain evidence="2 3">DSM 44786</strain>
    </source>
</reference>
<evidence type="ECO:0000256" key="1">
    <source>
        <dbReference type="SAM" id="MobiDB-lite"/>
    </source>
</evidence>
<feature type="compositionally biased region" description="Basic residues" evidence="1">
    <location>
        <begin position="14"/>
        <end position="24"/>
    </location>
</feature>
<dbReference type="RefSeq" id="WP_184919853.1">
    <property type="nucleotide sequence ID" value="NZ_JACHJR010000001.1"/>
</dbReference>
<name>A0A7W7WJ48_9ACTN</name>
<evidence type="ECO:0000313" key="2">
    <source>
        <dbReference type="EMBL" id="MBB4949482.1"/>
    </source>
</evidence>
<feature type="region of interest" description="Disordered" evidence="1">
    <location>
        <begin position="1"/>
        <end position="44"/>
    </location>
</feature>
<organism evidence="2 3">
    <name type="scientific">Kitasatospora gansuensis</name>
    <dbReference type="NCBI Taxonomy" id="258050"/>
    <lineage>
        <taxon>Bacteria</taxon>
        <taxon>Bacillati</taxon>
        <taxon>Actinomycetota</taxon>
        <taxon>Actinomycetes</taxon>
        <taxon>Kitasatosporales</taxon>
        <taxon>Streptomycetaceae</taxon>
        <taxon>Kitasatospora</taxon>
    </lineage>
</organism>
<feature type="compositionally biased region" description="Gly residues" evidence="1">
    <location>
        <begin position="32"/>
        <end position="41"/>
    </location>
</feature>
<keyword evidence="3" id="KW-1185">Reference proteome</keyword>
<evidence type="ECO:0000313" key="3">
    <source>
        <dbReference type="Proteomes" id="UP000573327"/>
    </source>
</evidence>
<protein>
    <submittedName>
        <fullName evidence="2">Uncharacterized protein</fullName>
    </submittedName>
</protein>
<proteinExistence type="predicted"/>
<dbReference type="Pfam" id="PF19565">
    <property type="entry name" value="DUF6087"/>
    <property type="match status" value="1"/>
</dbReference>
<dbReference type="Proteomes" id="UP000573327">
    <property type="component" value="Unassembled WGS sequence"/>
</dbReference>